<dbReference type="InterPro" id="IPR053176">
    <property type="entry name" value="T6SS_TssE1-like"/>
</dbReference>
<evidence type="ECO:0000313" key="5">
    <source>
        <dbReference type="Proteomes" id="UP001211866"/>
    </source>
</evidence>
<dbReference type="EMBL" id="CP096916">
    <property type="protein sequence ID" value="WBM37936.1"/>
    <property type="molecule type" value="Genomic_DNA"/>
</dbReference>
<reference evidence="2 4" key="1">
    <citation type="submission" date="2018-05" db="EMBL/GenBank/DDBJ databases">
        <title>Genome Sequence of an Efficient Indole-Degrading Bacterium, Alcaligenes sp.YBY.</title>
        <authorList>
            <person name="Yang B."/>
        </authorList>
    </citation>
    <scope>NUCLEOTIDE SEQUENCE [LARGE SCALE GENOMIC DNA]</scope>
    <source>
        <strain evidence="2 4">YBY</strain>
    </source>
</reference>
<dbReference type="EMBL" id="QEXO01000003">
    <property type="protein sequence ID" value="PWE14009.1"/>
    <property type="molecule type" value="Genomic_DNA"/>
</dbReference>
<evidence type="ECO:0000259" key="1">
    <source>
        <dbReference type="Pfam" id="PF04965"/>
    </source>
</evidence>
<organism evidence="2 4">
    <name type="scientific">Alcaligenes faecalis</name>
    <dbReference type="NCBI Taxonomy" id="511"/>
    <lineage>
        <taxon>Bacteria</taxon>
        <taxon>Pseudomonadati</taxon>
        <taxon>Pseudomonadota</taxon>
        <taxon>Betaproteobacteria</taxon>
        <taxon>Burkholderiales</taxon>
        <taxon>Alcaligenaceae</taxon>
        <taxon>Alcaligenes</taxon>
    </lineage>
</organism>
<reference evidence="3 5" key="3">
    <citation type="submission" date="2022-05" db="EMBL/GenBank/DDBJ databases">
        <title>Complete sequence of strain NY11312.</title>
        <authorList>
            <person name="Zhou D."/>
        </authorList>
    </citation>
    <scope>NUCLEOTIDE SEQUENCE [LARGE SCALE GENOMIC DNA]</scope>
    <source>
        <strain evidence="3 5">NY11312</strain>
    </source>
</reference>
<dbReference type="PANTHER" id="PTHR38595">
    <property type="entry name" value="CYTOPLASMIC PROTEIN-RELATED"/>
    <property type="match status" value="1"/>
</dbReference>
<dbReference type="InterPro" id="IPR017737">
    <property type="entry name" value="TssE1-like"/>
</dbReference>
<dbReference type="AlphaFoldDB" id="A0A2U2BJ22"/>
<dbReference type="NCBIfam" id="TIGR03357">
    <property type="entry name" value="VI_zyme"/>
    <property type="match status" value="1"/>
</dbReference>
<dbReference type="Proteomes" id="UP000245216">
    <property type="component" value="Unassembled WGS sequence"/>
</dbReference>
<dbReference type="Proteomes" id="UP001211866">
    <property type="component" value="Chromosome"/>
</dbReference>
<dbReference type="STRING" id="511.UZ73_12260"/>
<accession>A0A2U2BJ22</accession>
<dbReference type="Pfam" id="PF04965">
    <property type="entry name" value="GPW_gp25"/>
    <property type="match status" value="1"/>
</dbReference>
<evidence type="ECO:0000313" key="4">
    <source>
        <dbReference type="Proteomes" id="UP000245216"/>
    </source>
</evidence>
<sequence>MDRFRLPGRRGAALMRGQADRLQPCLLDRLTDERPDQTWEPPQPMSQYQMRQAVLRDLGHLLNTPNQGATPLMQALAHVRRSCLNYGMSPLAGKTMSEVEWLDVEEALRTAILYFEPRILPDTLQVHCLDHSAQRDLHNVLSLRIQGHVWCEPYPQEFLLRTSIDLESGQLDLEESYASG</sequence>
<name>A0A2U2BJ22_ALCFA</name>
<dbReference type="OrthoDB" id="119583at2"/>
<evidence type="ECO:0000313" key="3">
    <source>
        <dbReference type="EMBL" id="WBM37936.1"/>
    </source>
</evidence>
<proteinExistence type="predicted"/>
<keyword evidence="5" id="KW-1185">Reference proteome</keyword>
<gene>
    <name evidence="2" type="primary">tssE</name>
    <name evidence="2" type="ORF">DF183_12700</name>
    <name evidence="3" type="ORF">M2J83_19420</name>
</gene>
<reference evidence="2 4" key="2">
    <citation type="submission" date="2018-05" db="EMBL/GenBank/DDBJ databases">
        <authorList>
            <person name="Lanie J.A."/>
            <person name="Ng W.-L."/>
            <person name="Kazmierczak K.M."/>
            <person name="Andrzejewski T.M."/>
            <person name="Davidsen T.M."/>
            <person name="Wayne K.J."/>
            <person name="Tettelin H."/>
            <person name="Glass J.I."/>
            <person name="Rusch D."/>
            <person name="Podicherti R."/>
            <person name="Tsui H.-C.T."/>
            <person name="Winkler M.E."/>
        </authorList>
    </citation>
    <scope>NUCLEOTIDE SEQUENCE [LARGE SCALE GENOMIC DNA]</scope>
    <source>
        <strain evidence="2 4">YBY</strain>
    </source>
</reference>
<feature type="domain" description="IraD/Gp25-like" evidence="1">
    <location>
        <begin position="49"/>
        <end position="153"/>
    </location>
</feature>
<dbReference type="RefSeq" id="WP_042485785.1">
    <property type="nucleotide sequence ID" value="NZ_CAXOJJ010000024.1"/>
</dbReference>
<dbReference type="InterPro" id="IPR007048">
    <property type="entry name" value="IraD/Gp25-like"/>
</dbReference>
<evidence type="ECO:0000313" key="2">
    <source>
        <dbReference type="EMBL" id="PWE14009.1"/>
    </source>
</evidence>
<dbReference type="SUPFAM" id="SSF160719">
    <property type="entry name" value="gpW/gp25-like"/>
    <property type="match status" value="1"/>
</dbReference>
<protein>
    <submittedName>
        <fullName evidence="2">Type VI secretion system baseplate subunit TssE</fullName>
    </submittedName>
</protein>
<dbReference type="PANTHER" id="PTHR38595:SF1">
    <property type="entry name" value="TYPE VI SECRETION SYSTEM COMPONENT TSSE1"/>
    <property type="match status" value="1"/>
</dbReference>